<comment type="caution">
    <text evidence="1">The sequence shown here is derived from an EMBL/GenBank/DDBJ whole genome shotgun (WGS) entry which is preliminary data.</text>
</comment>
<organism evidence="1 2">
    <name type="scientific">Maribacter polysiphoniae</name>
    <dbReference type="NCBI Taxonomy" id="429344"/>
    <lineage>
        <taxon>Bacteria</taxon>
        <taxon>Pseudomonadati</taxon>
        <taxon>Bacteroidota</taxon>
        <taxon>Flavobacteriia</taxon>
        <taxon>Flavobacteriales</taxon>
        <taxon>Flavobacteriaceae</taxon>
        <taxon>Maribacter</taxon>
    </lineage>
</organism>
<dbReference type="Proteomes" id="UP000245667">
    <property type="component" value="Unassembled WGS sequence"/>
</dbReference>
<name>A0A316DTZ2_9FLAO</name>
<dbReference type="AlphaFoldDB" id="A0A316DTZ2"/>
<evidence type="ECO:0000313" key="1">
    <source>
        <dbReference type="EMBL" id="PWK21534.1"/>
    </source>
</evidence>
<reference evidence="1 2" key="1">
    <citation type="submission" date="2018-05" db="EMBL/GenBank/DDBJ databases">
        <title>Genomic Encyclopedia of Archaeal and Bacterial Type Strains, Phase II (KMG-II): from individual species to whole genera.</title>
        <authorList>
            <person name="Goeker M."/>
        </authorList>
    </citation>
    <scope>NUCLEOTIDE SEQUENCE [LARGE SCALE GENOMIC DNA]</scope>
    <source>
        <strain evidence="1 2">DSM 23514</strain>
    </source>
</reference>
<sequence>MGKGDGLLAHSKNDIDWFIDKNPKVYTKTIKWDNGKTIRQGRLERPFVFVEKGKLTHIFFATMDGPGGFGNGKKTWNMVIPLQ</sequence>
<dbReference type="RefSeq" id="WP_109653709.1">
    <property type="nucleotide sequence ID" value="NZ_JACWLN010000009.1"/>
</dbReference>
<protein>
    <submittedName>
        <fullName evidence="1">Uncharacterized protein</fullName>
    </submittedName>
</protein>
<dbReference type="OrthoDB" id="9794572at2"/>
<evidence type="ECO:0000313" key="2">
    <source>
        <dbReference type="Proteomes" id="UP000245667"/>
    </source>
</evidence>
<proteinExistence type="predicted"/>
<accession>A0A316DTZ2</accession>
<dbReference type="EMBL" id="QGGQ01000011">
    <property type="protein sequence ID" value="PWK21534.1"/>
    <property type="molecule type" value="Genomic_DNA"/>
</dbReference>
<gene>
    <name evidence="1" type="ORF">LX92_03685</name>
</gene>